<dbReference type="PANTHER" id="PTHR46796">
    <property type="entry name" value="HTH-TYPE TRANSCRIPTIONAL ACTIVATOR RHAS-RELATED"/>
    <property type="match status" value="1"/>
</dbReference>
<dbReference type="InterPro" id="IPR050204">
    <property type="entry name" value="AraC_XylS_family_regulators"/>
</dbReference>
<evidence type="ECO:0000313" key="6">
    <source>
        <dbReference type="Proteomes" id="UP001207742"/>
    </source>
</evidence>
<gene>
    <name evidence="5" type="ORF">OL497_03780</name>
</gene>
<evidence type="ECO:0000256" key="2">
    <source>
        <dbReference type="ARBA" id="ARBA00023125"/>
    </source>
</evidence>
<dbReference type="Gene3D" id="1.10.10.60">
    <property type="entry name" value="Homeodomain-like"/>
    <property type="match status" value="1"/>
</dbReference>
<dbReference type="PANTHER" id="PTHR46796:SF13">
    <property type="entry name" value="HTH-TYPE TRANSCRIPTIONAL ACTIVATOR RHAS"/>
    <property type="match status" value="1"/>
</dbReference>
<dbReference type="InterPro" id="IPR046532">
    <property type="entry name" value="DUF6597"/>
</dbReference>
<dbReference type="Pfam" id="PF20240">
    <property type="entry name" value="DUF6597"/>
    <property type="match status" value="1"/>
</dbReference>
<name>A0ABT3IGV0_9BACT</name>
<evidence type="ECO:0000256" key="1">
    <source>
        <dbReference type="ARBA" id="ARBA00023015"/>
    </source>
</evidence>
<dbReference type="PROSITE" id="PS01124">
    <property type="entry name" value="HTH_ARAC_FAMILY_2"/>
    <property type="match status" value="1"/>
</dbReference>
<keyword evidence="2" id="KW-0238">DNA-binding</keyword>
<dbReference type="Proteomes" id="UP001207742">
    <property type="component" value="Unassembled WGS sequence"/>
</dbReference>
<dbReference type="Pfam" id="PF12833">
    <property type="entry name" value="HTH_18"/>
    <property type="match status" value="1"/>
</dbReference>
<sequence>MDIREYLPCPKLLPYIDAYWEATSDNSGDKMEKIIPDGCVDLLINLGERFYIPAAGVWLENGKTYLGGTITRAVFAELPAGMHLQGIRFKPAAFPYFYAYDSLHITTNRFVDFDAAAMPGMAVMAGELPAACNRLLANRFTTPAHSLLPLMDTIRQHKGNMTVQQLAALHYMTVRQLERGFRTYAGLSPKELISIIRYQYAAQLISTAYPHRSLLDIALESGYYDHAHLSNEIKKYAGVAPTRL</sequence>
<feature type="domain" description="HTH araC/xylS-type" evidence="4">
    <location>
        <begin position="145"/>
        <end position="244"/>
    </location>
</feature>
<accession>A0ABT3IGV0</accession>
<keyword evidence="6" id="KW-1185">Reference proteome</keyword>
<reference evidence="5 6" key="1">
    <citation type="submission" date="2022-10" db="EMBL/GenBank/DDBJ databases">
        <title>Chitinophaga nivalis PC15 sp. nov., isolated from Pyeongchang county, South Korea.</title>
        <authorList>
            <person name="Trinh H.N."/>
        </authorList>
    </citation>
    <scope>NUCLEOTIDE SEQUENCE [LARGE SCALE GENOMIC DNA]</scope>
    <source>
        <strain evidence="5 6">PC14</strain>
    </source>
</reference>
<evidence type="ECO:0000313" key="5">
    <source>
        <dbReference type="EMBL" id="MCW3482994.1"/>
    </source>
</evidence>
<proteinExistence type="predicted"/>
<keyword evidence="3" id="KW-0804">Transcription</keyword>
<organism evidence="5 6">
    <name type="scientific">Chitinophaga nivalis</name>
    <dbReference type="NCBI Taxonomy" id="2991709"/>
    <lineage>
        <taxon>Bacteria</taxon>
        <taxon>Pseudomonadati</taxon>
        <taxon>Bacteroidota</taxon>
        <taxon>Chitinophagia</taxon>
        <taxon>Chitinophagales</taxon>
        <taxon>Chitinophagaceae</taxon>
        <taxon>Chitinophaga</taxon>
    </lineage>
</organism>
<dbReference type="InterPro" id="IPR018060">
    <property type="entry name" value="HTH_AraC"/>
</dbReference>
<evidence type="ECO:0000256" key="3">
    <source>
        <dbReference type="ARBA" id="ARBA00023163"/>
    </source>
</evidence>
<comment type="caution">
    <text evidence="5">The sequence shown here is derived from an EMBL/GenBank/DDBJ whole genome shotgun (WGS) entry which is preliminary data.</text>
</comment>
<evidence type="ECO:0000259" key="4">
    <source>
        <dbReference type="PROSITE" id="PS01124"/>
    </source>
</evidence>
<dbReference type="SMART" id="SM00342">
    <property type="entry name" value="HTH_ARAC"/>
    <property type="match status" value="1"/>
</dbReference>
<dbReference type="EMBL" id="JAPDNS010000001">
    <property type="protein sequence ID" value="MCW3482994.1"/>
    <property type="molecule type" value="Genomic_DNA"/>
</dbReference>
<protein>
    <submittedName>
        <fullName evidence="5">Helix-turn-helix transcriptional regulator</fullName>
    </submittedName>
</protein>
<keyword evidence="1" id="KW-0805">Transcription regulation</keyword>
<dbReference type="RefSeq" id="WP_264727875.1">
    <property type="nucleotide sequence ID" value="NZ_JAPDNR010000001.1"/>
</dbReference>